<evidence type="ECO:0000313" key="4">
    <source>
        <dbReference type="Proteomes" id="UP000002037"/>
    </source>
</evidence>
<dbReference type="InterPro" id="IPR036691">
    <property type="entry name" value="Endo/exonu/phosph_ase_sf"/>
</dbReference>
<dbReference type="VEuPathDB" id="FungiDB:CTRG_00488"/>
<dbReference type="Pfam" id="PF03372">
    <property type="entry name" value="Exo_endo_phos"/>
    <property type="match status" value="1"/>
</dbReference>
<dbReference type="AlphaFoldDB" id="C5M349"/>
<dbReference type="OrthoDB" id="276515at2759"/>
<feature type="domain" description="Endonuclease/exonuclease/phosphatase" evidence="2">
    <location>
        <begin position="101"/>
        <end position="336"/>
    </location>
</feature>
<dbReference type="RefSeq" id="XP_002545707.1">
    <property type="nucleotide sequence ID" value="XM_002545661.1"/>
</dbReference>
<dbReference type="InterPro" id="IPR005135">
    <property type="entry name" value="Endo/exonuclease/phosphatase"/>
</dbReference>
<dbReference type="HOGENOM" id="CLU_030508_0_0_1"/>
<evidence type="ECO:0000256" key="1">
    <source>
        <dbReference type="SAM" id="Phobius"/>
    </source>
</evidence>
<dbReference type="eggNOG" id="ENOG502QSS6">
    <property type="taxonomic scope" value="Eukaryota"/>
</dbReference>
<dbReference type="KEGG" id="ctp:CTRG_00488"/>
<gene>
    <name evidence="3" type="ORF">CTRG_00488</name>
</gene>
<keyword evidence="1" id="KW-0472">Membrane</keyword>
<evidence type="ECO:0000313" key="3">
    <source>
        <dbReference type="EMBL" id="EER35749.1"/>
    </source>
</evidence>
<keyword evidence="1" id="KW-0812">Transmembrane</keyword>
<dbReference type="GeneID" id="8297222"/>
<dbReference type="Proteomes" id="UP000002037">
    <property type="component" value="Unassembled WGS sequence"/>
</dbReference>
<evidence type="ECO:0000259" key="2">
    <source>
        <dbReference type="Pfam" id="PF03372"/>
    </source>
</evidence>
<dbReference type="CDD" id="cd09083">
    <property type="entry name" value="EEP-1"/>
    <property type="match status" value="1"/>
</dbReference>
<feature type="transmembrane region" description="Helical" evidence="1">
    <location>
        <begin position="27"/>
        <end position="47"/>
    </location>
</feature>
<organism evidence="3 4">
    <name type="scientific">Candida tropicalis (strain ATCC MYA-3404 / T1)</name>
    <name type="common">Yeast</name>
    <dbReference type="NCBI Taxonomy" id="294747"/>
    <lineage>
        <taxon>Eukaryota</taxon>
        <taxon>Fungi</taxon>
        <taxon>Dikarya</taxon>
        <taxon>Ascomycota</taxon>
        <taxon>Saccharomycotina</taxon>
        <taxon>Pichiomycetes</taxon>
        <taxon>Debaryomycetaceae</taxon>
        <taxon>Candida/Lodderomyces clade</taxon>
        <taxon>Candida</taxon>
    </lineage>
</organism>
<dbReference type="GO" id="GO:0000175">
    <property type="term" value="F:3'-5'-RNA exonuclease activity"/>
    <property type="evidence" value="ECO:0007669"/>
    <property type="project" value="TreeGrafter"/>
</dbReference>
<accession>C5M349</accession>
<name>C5M349_CANTT</name>
<dbReference type="PANTHER" id="PTHR12121:SF36">
    <property type="entry name" value="ENDONUCLEASE_EXONUCLEASE_PHOSPHATASE DOMAIN-CONTAINING PROTEIN"/>
    <property type="match status" value="1"/>
</dbReference>
<dbReference type="Gene3D" id="3.60.10.10">
    <property type="entry name" value="Endonuclease/exonuclease/phosphatase"/>
    <property type="match status" value="1"/>
</dbReference>
<protein>
    <recommendedName>
        <fullName evidence="2">Endonuclease/exonuclease/phosphatase domain-containing protein</fullName>
    </recommendedName>
</protein>
<dbReference type="InterPro" id="IPR050410">
    <property type="entry name" value="CCR4/nocturin_mRNA_transcr"/>
</dbReference>
<sequence>MSTENTPLLKPDGPDRSRNCNFKSRKLFLAIIFPVLFLALIIVTILIQSSKMDLDATPLLLRIYTNNIRFDNKGHPDKYEQPWEIRKIQSVNSMQFHTTQGHANIICLQEVLHNQLQDILNGLNEFEEWSYFGVGRTDGKTSGEYAPILYKKSEFDILDSKTFWLSPTPDKPSKGWDAALERIVTVVTFQSKSSPSIRFNVFNTHYDHRGVVARRESSLFIADKLKNYNEYPSFLAGDLNTEPTDEPHSILESSGFKDSFKLIGKKYSYGYNTSFTGFDKDNEPVSRIDYIWSPSYTTFDVGHESSKDEASNRFGVSLKSFGIVSNWFNGNFFSDHRPVVATYEISRPRI</sequence>
<proteinExistence type="predicted"/>
<dbReference type="EMBL" id="GG692395">
    <property type="protein sequence ID" value="EER35749.1"/>
    <property type="molecule type" value="Genomic_DNA"/>
</dbReference>
<dbReference type="SUPFAM" id="SSF56219">
    <property type="entry name" value="DNase I-like"/>
    <property type="match status" value="1"/>
</dbReference>
<keyword evidence="4" id="KW-1185">Reference proteome</keyword>
<dbReference type="STRING" id="294747.C5M349"/>
<keyword evidence="1" id="KW-1133">Transmembrane helix</keyword>
<reference evidence="3 4" key="1">
    <citation type="journal article" date="2009" name="Nature">
        <title>Evolution of pathogenicity and sexual reproduction in eight Candida genomes.</title>
        <authorList>
            <person name="Butler G."/>
            <person name="Rasmussen M.D."/>
            <person name="Lin M.F."/>
            <person name="Santos M.A."/>
            <person name="Sakthikumar S."/>
            <person name="Munro C.A."/>
            <person name="Rheinbay E."/>
            <person name="Grabherr M."/>
            <person name="Forche A."/>
            <person name="Reedy J.L."/>
            <person name="Agrafioti I."/>
            <person name="Arnaud M.B."/>
            <person name="Bates S."/>
            <person name="Brown A.J."/>
            <person name="Brunke S."/>
            <person name="Costanzo M.C."/>
            <person name="Fitzpatrick D.A."/>
            <person name="de Groot P.W."/>
            <person name="Harris D."/>
            <person name="Hoyer L.L."/>
            <person name="Hube B."/>
            <person name="Klis F.M."/>
            <person name="Kodira C."/>
            <person name="Lennard N."/>
            <person name="Logue M.E."/>
            <person name="Martin R."/>
            <person name="Neiman A.M."/>
            <person name="Nikolaou E."/>
            <person name="Quail M.A."/>
            <person name="Quinn J."/>
            <person name="Santos M.C."/>
            <person name="Schmitzberger F.F."/>
            <person name="Sherlock G."/>
            <person name="Shah P."/>
            <person name="Silverstein K.A."/>
            <person name="Skrzypek M.S."/>
            <person name="Soll D."/>
            <person name="Staggs R."/>
            <person name="Stansfield I."/>
            <person name="Stumpf M.P."/>
            <person name="Sudbery P.E."/>
            <person name="Srikantha T."/>
            <person name="Zeng Q."/>
            <person name="Berman J."/>
            <person name="Berriman M."/>
            <person name="Heitman J."/>
            <person name="Gow N.A."/>
            <person name="Lorenz M.C."/>
            <person name="Birren B.W."/>
            <person name="Kellis M."/>
            <person name="Cuomo C.A."/>
        </authorList>
    </citation>
    <scope>NUCLEOTIDE SEQUENCE [LARGE SCALE GENOMIC DNA]</scope>
    <source>
        <strain evidence="4">ATCC MYA-3404 / T1</strain>
    </source>
</reference>
<dbReference type="PANTHER" id="PTHR12121">
    <property type="entry name" value="CARBON CATABOLITE REPRESSOR PROTEIN 4"/>
    <property type="match status" value="1"/>
</dbReference>